<evidence type="ECO:0000256" key="2">
    <source>
        <dbReference type="ARBA" id="ARBA00010985"/>
    </source>
</evidence>
<reference evidence="6" key="1">
    <citation type="submission" date="2022-04" db="EMBL/GenBank/DDBJ databases">
        <title>A functionally conserved STORR gene fusion in Papaver species that diverged 16.8 million years ago.</title>
        <authorList>
            <person name="Catania T."/>
        </authorList>
    </citation>
    <scope>NUCLEOTIDE SEQUENCE</scope>
    <source>
        <strain evidence="6">S-188037</strain>
    </source>
</reference>
<dbReference type="EMBL" id="JAJJMB010012638">
    <property type="protein sequence ID" value="KAI3874801.1"/>
    <property type="molecule type" value="Genomic_DNA"/>
</dbReference>
<evidence type="ECO:0000313" key="6">
    <source>
        <dbReference type="EMBL" id="KAI3874801.1"/>
    </source>
</evidence>
<evidence type="ECO:0000256" key="5">
    <source>
        <dbReference type="SAM" id="Phobius"/>
    </source>
</evidence>
<feature type="transmembrane region" description="Helical" evidence="5">
    <location>
        <begin position="35"/>
        <end position="53"/>
    </location>
</feature>
<dbReference type="GO" id="GO:0009536">
    <property type="term" value="C:plastid"/>
    <property type="evidence" value="ECO:0007669"/>
    <property type="project" value="UniProtKB-SubCell"/>
</dbReference>
<evidence type="ECO:0000256" key="1">
    <source>
        <dbReference type="ARBA" id="ARBA00004474"/>
    </source>
</evidence>
<protein>
    <recommendedName>
        <fullName evidence="3">Uncharacterized protein ycf33</fullName>
    </recommendedName>
</protein>
<evidence type="ECO:0000256" key="3">
    <source>
        <dbReference type="ARBA" id="ARBA00021584"/>
    </source>
</evidence>
<gene>
    <name evidence="6" type="ORF">MKW98_019374</name>
</gene>
<organism evidence="6 7">
    <name type="scientific">Papaver atlanticum</name>
    <dbReference type="NCBI Taxonomy" id="357466"/>
    <lineage>
        <taxon>Eukaryota</taxon>
        <taxon>Viridiplantae</taxon>
        <taxon>Streptophyta</taxon>
        <taxon>Embryophyta</taxon>
        <taxon>Tracheophyta</taxon>
        <taxon>Spermatophyta</taxon>
        <taxon>Magnoliopsida</taxon>
        <taxon>Ranunculales</taxon>
        <taxon>Papaveraceae</taxon>
        <taxon>Papaveroideae</taxon>
        <taxon>Papaver</taxon>
    </lineage>
</organism>
<dbReference type="PANTHER" id="PTHR36049:SF3">
    <property type="match status" value="1"/>
</dbReference>
<comment type="similarity">
    <text evidence="2">Belongs to the ycf33 family.</text>
</comment>
<keyword evidence="4" id="KW-0934">Plastid</keyword>
<dbReference type="InterPro" id="IPR008470">
    <property type="entry name" value="Uncharacterised_Ycf33"/>
</dbReference>
<comment type="caution">
    <text evidence="6">The sequence shown here is derived from an EMBL/GenBank/DDBJ whole genome shotgun (WGS) entry which is preliminary data.</text>
</comment>
<evidence type="ECO:0000313" key="7">
    <source>
        <dbReference type="Proteomes" id="UP001202328"/>
    </source>
</evidence>
<dbReference type="PANTHER" id="PTHR36049">
    <property type="entry name" value="TRANSMEMBRANE PROTEIN"/>
    <property type="match status" value="1"/>
</dbReference>
<keyword evidence="7" id="KW-1185">Reference proteome</keyword>
<proteinExistence type="inferred from homology"/>
<keyword evidence="5" id="KW-1133">Transmembrane helix</keyword>
<accession>A0AAD4SAS7</accession>
<feature type="transmembrane region" description="Helical" evidence="5">
    <location>
        <begin position="65"/>
        <end position="90"/>
    </location>
</feature>
<keyword evidence="5" id="KW-0812">Transmembrane</keyword>
<dbReference type="Pfam" id="PF05421">
    <property type="entry name" value="DUF751"/>
    <property type="match status" value="1"/>
</dbReference>
<dbReference type="AlphaFoldDB" id="A0AAD4SAS7"/>
<name>A0AAD4SAS7_9MAGN</name>
<keyword evidence="5" id="KW-0472">Membrane</keyword>
<comment type="subcellular location">
    <subcellularLocation>
        <location evidence="1">Plastid</location>
    </subcellularLocation>
</comment>
<evidence type="ECO:0000256" key="4">
    <source>
        <dbReference type="ARBA" id="ARBA00022640"/>
    </source>
</evidence>
<sequence>MTLGVAMLVVGMNDQKTSALGPEGPLVEEFWDNMGIYSFYILPESTSVIYTIFQPILEILKNLVTAALIITVLGGKLFIVSQVISTMVGVSEFLYDYGY</sequence>
<dbReference type="Proteomes" id="UP001202328">
    <property type="component" value="Unassembled WGS sequence"/>
</dbReference>